<keyword evidence="2" id="KW-1185">Reference proteome</keyword>
<dbReference type="EMBL" id="MCFD01000015">
    <property type="protein sequence ID" value="ORX66411.1"/>
    <property type="molecule type" value="Genomic_DNA"/>
</dbReference>
<protein>
    <submittedName>
        <fullName evidence="1">Uncharacterized protein</fullName>
    </submittedName>
</protein>
<comment type="caution">
    <text evidence="1">The sequence shown here is derived from an EMBL/GenBank/DDBJ whole genome shotgun (WGS) entry which is preliminary data.</text>
</comment>
<reference evidence="1 2" key="1">
    <citation type="submission" date="2016-07" db="EMBL/GenBank/DDBJ databases">
        <title>Pervasive Adenine N6-methylation of Active Genes in Fungi.</title>
        <authorList>
            <consortium name="DOE Joint Genome Institute"/>
            <person name="Mondo S.J."/>
            <person name="Dannebaum R.O."/>
            <person name="Kuo R.C."/>
            <person name="Labutti K."/>
            <person name="Haridas S."/>
            <person name="Kuo A."/>
            <person name="Salamov A."/>
            <person name="Ahrendt S.R."/>
            <person name="Lipzen A."/>
            <person name="Sullivan W."/>
            <person name="Andreopoulos W.B."/>
            <person name="Clum A."/>
            <person name="Lindquist E."/>
            <person name="Daum C."/>
            <person name="Ramamoorthy G.K."/>
            <person name="Gryganskyi A."/>
            <person name="Culley D."/>
            <person name="Magnuson J.K."/>
            <person name="James T.Y."/>
            <person name="O'Malley M.A."/>
            <person name="Stajich J.E."/>
            <person name="Spatafora J.W."/>
            <person name="Visel A."/>
            <person name="Grigoriev I.V."/>
        </authorList>
    </citation>
    <scope>NUCLEOTIDE SEQUENCE [LARGE SCALE GENOMIC DNA]</scope>
    <source>
        <strain evidence="1 2">ATCC 12442</strain>
    </source>
</reference>
<name>A0A1Y1VYR7_9FUNG</name>
<accession>A0A1Y1VYR7</accession>
<dbReference type="AlphaFoldDB" id="A0A1Y1VYR7"/>
<sequence>KGQAIWQLSVHASREASAEEEYIRKADIRLAVFICLGYISTFRNWSIASYAKIETMEKQRNMYKTQYNTLYIVFQFPFNLLFRKVGVSYVPILRGSQRM</sequence>
<proteinExistence type="predicted"/>
<evidence type="ECO:0000313" key="2">
    <source>
        <dbReference type="Proteomes" id="UP000193922"/>
    </source>
</evidence>
<feature type="non-terminal residue" evidence="1">
    <location>
        <position position="1"/>
    </location>
</feature>
<gene>
    <name evidence="1" type="ORF">DL89DRAFT_269983</name>
</gene>
<evidence type="ECO:0000313" key="1">
    <source>
        <dbReference type="EMBL" id="ORX66411.1"/>
    </source>
</evidence>
<dbReference type="GeneID" id="63805162"/>
<dbReference type="Proteomes" id="UP000193922">
    <property type="component" value="Unassembled WGS sequence"/>
</dbReference>
<dbReference type="RefSeq" id="XP_040740399.1">
    <property type="nucleotide sequence ID" value="XM_040888514.1"/>
</dbReference>
<organism evidence="1 2">
    <name type="scientific">Linderina pennispora</name>
    <dbReference type="NCBI Taxonomy" id="61395"/>
    <lineage>
        <taxon>Eukaryota</taxon>
        <taxon>Fungi</taxon>
        <taxon>Fungi incertae sedis</taxon>
        <taxon>Zoopagomycota</taxon>
        <taxon>Kickxellomycotina</taxon>
        <taxon>Kickxellomycetes</taxon>
        <taxon>Kickxellales</taxon>
        <taxon>Kickxellaceae</taxon>
        <taxon>Linderina</taxon>
    </lineage>
</organism>